<dbReference type="GO" id="GO:0005655">
    <property type="term" value="C:nucleolar ribonuclease P complex"/>
    <property type="evidence" value="ECO:0007669"/>
    <property type="project" value="InterPro"/>
</dbReference>
<keyword evidence="9" id="KW-1185">Reference proteome</keyword>
<comment type="caution">
    <text evidence="8">The sequence shown here is derived from an EMBL/GenBank/DDBJ whole genome shotgun (WGS) entry which is preliminary data.</text>
</comment>
<organism evidence="8 9">
    <name type="scientific">Smittium simulii</name>
    <dbReference type="NCBI Taxonomy" id="133385"/>
    <lineage>
        <taxon>Eukaryota</taxon>
        <taxon>Fungi</taxon>
        <taxon>Fungi incertae sedis</taxon>
        <taxon>Zoopagomycota</taxon>
        <taxon>Kickxellomycotina</taxon>
        <taxon>Harpellomycetes</taxon>
        <taxon>Harpellales</taxon>
        <taxon>Legeriomycetaceae</taxon>
        <taxon>Smittium</taxon>
    </lineage>
</organism>
<keyword evidence="2" id="KW-0819">tRNA processing</keyword>
<feature type="domain" description="POP1 C-terminal" evidence="7">
    <location>
        <begin position="749"/>
        <end position="800"/>
    </location>
</feature>
<dbReference type="Proteomes" id="UP000245383">
    <property type="component" value="Unassembled WGS sequence"/>
</dbReference>
<dbReference type="OrthoDB" id="442863at2759"/>
<proteinExistence type="predicted"/>
<evidence type="ECO:0000313" key="8">
    <source>
        <dbReference type="EMBL" id="PVU89024.1"/>
    </source>
</evidence>
<dbReference type="Pfam" id="PF06978">
    <property type="entry name" value="POP1_N"/>
    <property type="match status" value="1"/>
</dbReference>
<accession>A0A2T9Y9N0</accession>
<dbReference type="InterPro" id="IPR009723">
    <property type="entry name" value="Pop1_N"/>
</dbReference>
<evidence type="ECO:0000313" key="9">
    <source>
        <dbReference type="Proteomes" id="UP000245383"/>
    </source>
</evidence>
<feature type="region of interest" description="Disordered" evidence="4">
    <location>
        <begin position="126"/>
        <end position="145"/>
    </location>
</feature>
<dbReference type="InterPro" id="IPR039182">
    <property type="entry name" value="Pop1"/>
</dbReference>
<protein>
    <recommendedName>
        <fullName evidence="10">Pop1 N-terminal domain-containing protein</fullName>
    </recommendedName>
</protein>
<keyword evidence="3" id="KW-0539">Nucleus</keyword>
<evidence type="ECO:0000256" key="4">
    <source>
        <dbReference type="SAM" id="MobiDB-lite"/>
    </source>
</evidence>
<evidence type="ECO:0000259" key="6">
    <source>
        <dbReference type="Pfam" id="PF08170"/>
    </source>
</evidence>
<dbReference type="InterPro" id="IPR012590">
    <property type="entry name" value="POPLD_dom"/>
</dbReference>
<comment type="subcellular location">
    <subcellularLocation>
        <location evidence="1">Nucleus</location>
    </subcellularLocation>
</comment>
<dbReference type="GO" id="GO:0000172">
    <property type="term" value="C:ribonuclease MRP complex"/>
    <property type="evidence" value="ECO:0007669"/>
    <property type="project" value="InterPro"/>
</dbReference>
<dbReference type="PANTHER" id="PTHR22731">
    <property type="entry name" value="RIBONUCLEASES P/MRP PROTEIN SUBUNIT POP1"/>
    <property type="match status" value="1"/>
</dbReference>
<sequence>MNQSKKNKRFSELQGRDKKKAKRDFYRQIDTQNFANVNSKVIEVETFIESRSYEITAMQHAIKASRKNNNARGFQTLPRHLRRRAASHNVKRVPMRLRAKTIYENNNGLSSKNNLSSNKDSLMAVKKKKAPPIKNRQHRRKQRSLVEEYSRRQTGKRWLETHIWHTKRMKMVQKWGIMLDVSFMRTLQMTGDPALLTVLLNKISINKTPVDSEEYICGSRIIPLVIHQNECFTQSVGPAIGIWGPYDKSDHTQSNAESISTCMKKFWIRCHPSIFDQVMGLVEKLIHDYPDLKNIKISDMSLNIASLDIYGAESNNVISSILSTCDSNSNSNTGFDDSTSEKIWSALDLTSDASSIPEGIIIYLNPIDPRLRFPQKLKKNSKALLQDENEINEINKVSNELNVDIFMKNIQDHMSTQPQDFKFNQIWDIDYCKDLLAKKSSENDLNSRRHKALIPGSKLKFSESDITIPIMLIRKGSAQSLGSYDIYSGSKKKDNLADEQSMLEFESGVPSFPRDWPMTKSYTSHLLGEKNDCSDGILKPMFDSWELKPKSKKENFIKKGVMSPFYSPLYSLFGLDEPEEFIKYTFLKSAECKKIKNNIDIKVVSSNLNSEIDILKNPKISDIENCKAPWLLCSDVYIECLKEQFLDFKFYQKSITSFEKWIVDLNSMFLSKINSYSRSALVNSLENHEIYKNALIRVLLKPVGKGTPTPHASISFYKDINSESYENNQSTIDEPINKDIEKNLNNLTLSGNSTKKVSYPKKNDIFGYVLYGSYSYSESSGYAIGVCSLEGIFNLLKAQNIDTAIKHTQLSQNLSAIKNFNNATFLKPVVSVANVDAKIIRPYYLSIL</sequence>
<dbReference type="STRING" id="133385.A0A2T9Y9N0"/>
<gene>
    <name evidence="8" type="ORF">BB561_005597</name>
</gene>
<evidence type="ECO:0000259" key="5">
    <source>
        <dbReference type="Pfam" id="PF06978"/>
    </source>
</evidence>
<dbReference type="PANTHER" id="PTHR22731:SF3">
    <property type="entry name" value="RIBONUCLEASES P_MRP PROTEIN SUBUNIT POP1"/>
    <property type="match status" value="1"/>
</dbReference>
<evidence type="ECO:0008006" key="10">
    <source>
        <dbReference type="Google" id="ProtNLM"/>
    </source>
</evidence>
<dbReference type="AlphaFoldDB" id="A0A2T9Y9N0"/>
<feature type="domain" description="POPLD" evidence="6">
    <location>
        <begin position="498"/>
        <end position="566"/>
    </location>
</feature>
<dbReference type="EMBL" id="MBFR01000345">
    <property type="protein sequence ID" value="PVU89024.1"/>
    <property type="molecule type" value="Genomic_DNA"/>
</dbReference>
<feature type="compositionally biased region" description="Basic residues" evidence="4">
    <location>
        <begin position="126"/>
        <end position="143"/>
    </location>
</feature>
<evidence type="ECO:0000256" key="3">
    <source>
        <dbReference type="ARBA" id="ARBA00023242"/>
    </source>
</evidence>
<evidence type="ECO:0000256" key="2">
    <source>
        <dbReference type="ARBA" id="ARBA00022694"/>
    </source>
</evidence>
<dbReference type="InterPro" id="IPR055079">
    <property type="entry name" value="POP1_C"/>
</dbReference>
<evidence type="ECO:0000259" key="7">
    <source>
        <dbReference type="Pfam" id="PF22770"/>
    </source>
</evidence>
<feature type="domain" description="Pop1 N-terminal" evidence="5">
    <location>
        <begin position="47"/>
        <end position="140"/>
    </location>
</feature>
<dbReference type="Pfam" id="PF08170">
    <property type="entry name" value="POPLD"/>
    <property type="match status" value="1"/>
</dbReference>
<evidence type="ECO:0000256" key="1">
    <source>
        <dbReference type="ARBA" id="ARBA00004123"/>
    </source>
</evidence>
<feature type="region of interest" description="Disordered" evidence="4">
    <location>
        <begin position="1"/>
        <end position="23"/>
    </location>
</feature>
<dbReference type="GO" id="GO:0001682">
    <property type="term" value="P:tRNA 5'-leader removal"/>
    <property type="evidence" value="ECO:0007669"/>
    <property type="project" value="InterPro"/>
</dbReference>
<dbReference type="Pfam" id="PF22770">
    <property type="entry name" value="POP1_C"/>
    <property type="match status" value="1"/>
</dbReference>
<name>A0A2T9Y9N0_9FUNG</name>
<reference evidence="8 9" key="1">
    <citation type="journal article" date="2018" name="MBio">
        <title>Comparative Genomics Reveals the Core Gene Toolbox for the Fungus-Insect Symbiosis.</title>
        <authorList>
            <person name="Wang Y."/>
            <person name="Stata M."/>
            <person name="Wang W."/>
            <person name="Stajich J.E."/>
            <person name="White M.M."/>
            <person name="Moncalvo J.M."/>
        </authorList>
    </citation>
    <scope>NUCLEOTIDE SEQUENCE [LARGE SCALE GENOMIC DNA]</scope>
    <source>
        <strain evidence="8 9">SWE-8-4</strain>
    </source>
</reference>